<dbReference type="OrthoDB" id="9803968at2"/>
<dbReference type="PROSITE" id="PS00455">
    <property type="entry name" value="AMP_BINDING"/>
    <property type="match status" value="1"/>
</dbReference>
<gene>
    <name evidence="3" type="ORF">FJQ54_16045</name>
</gene>
<dbReference type="RefSeq" id="WP_140929422.1">
    <property type="nucleotide sequence ID" value="NZ_VFSU01000034.1"/>
</dbReference>
<evidence type="ECO:0000313" key="3">
    <source>
        <dbReference type="EMBL" id="TPE58570.1"/>
    </source>
</evidence>
<feature type="domain" description="AMP-dependent synthetase/ligase" evidence="1">
    <location>
        <begin position="32"/>
        <end position="448"/>
    </location>
</feature>
<dbReference type="EMBL" id="VFSU01000034">
    <property type="protein sequence ID" value="TPE58570.1"/>
    <property type="molecule type" value="Genomic_DNA"/>
</dbReference>
<dbReference type="PANTHER" id="PTHR43767">
    <property type="entry name" value="LONG-CHAIN-FATTY-ACID--COA LIGASE"/>
    <property type="match status" value="1"/>
</dbReference>
<evidence type="ECO:0000259" key="2">
    <source>
        <dbReference type="Pfam" id="PF13193"/>
    </source>
</evidence>
<organism evidence="3 4">
    <name type="scientific">Sandaracinobacter neustonicus</name>
    <dbReference type="NCBI Taxonomy" id="1715348"/>
    <lineage>
        <taxon>Bacteria</taxon>
        <taxon>Pseudomonadati</taxon>
        <taxon>Pseudomonadota</taxon>
        <taxon>Alphaproteobacteria</taxon>
        <taxon>Sphingomonadales</taxon>
        <taxon>Sphingosinicellaceae</taxon>
        <taxon>Sandaracinobacter</taxon>
    </lineage>
</organism>
<dbReference type="NCBIfam" id="NF005714">
    <property type="entry name" value="PRK07529.1"/>
    <property type="match status" value="1"/>
</dbReference>
<dbReference type="InterPro" id="IPR000873">
    <property type="entry name" value="AMP-dep_synth/lig_dom"/>
</dbReference>
<dbReference type="Proteomes" id="UP000319897">
    <property type="component" value="Unassembled WGS sequence"/>
</dbReference>
<dbReference type="InterPro" id="IPR020845">
    <property type="entry name" value="AMP-binding_CS"/>
</dbReference>
<protein>
    <submittedName>
        <fullName evidence="3">Acyl-CoA synthetase</fullName>
    </submittedName>
</protein>
<dbReference type="PANTHER" id="PTHR43767:SF1">
    <property type="entry name" value="NONRIBOSOMAL PEPTIDE SYNTHASE PES1 (EUROFUNG)-RELATED"/>
    <property type="match status" value="1"/>
</dbReference>
<dbReference type="AlphaFoldDB" id="A0A501XDA7"/>
<dbReference type="SUPFAM" id="SSF56801">
    <property type="entry name" value="Acetyl-CoA synthetase-like"/>
    <property type="match status" value="1"/>
</dbReference>
<evidence type="ECO:0000259" key="1">
    <source>
        <dbReference type="Pfam" id="PF00501"/>
    </source>
</evidence>
<sequence>MTGVASIDDVRAIEAEGPPAAWPQSTYDLLRQGAALDPDAPALSFFLTVQDHVRPETWTYRQLMAEISRTANAFHALGATRDTVIAFLLPNLPETHFVLWGGEATGIVLAINPLLEPEAIADILNAAGAAILVSLAPFPDVDLWDKVRAVAPNVPTLRHVVLVNLADRVRGLKGFGARLLQRRTIREACGPGGLRGAVPSAVRVHDFRALTRQQPADHLVSGRRISATDASSFFCTGGTTGAPKIAMRRHGAETANARAIARFMGNGIGRGKTVFCGLPLFHVNGVMVTGLVPFSQGAHVVLGTPQGYRGEGVVPRFWEIVERHRINFFSGVPTLYASLLQTPIDGRNIDCLEYGLCGAAPMPVQLMQDFEALTGLRILEGYGLTEATCVSSVNPPAGERRAGSIGLSLPGQRMKAVILDEAGGYVRDCAVDEVGVLVLSGPNVFNGYRLDAQNAGLWIDAGDGRTWLNSGDLGRQDAEGYFWLTGRKKELIIRGGHNIDPAAIEEPLHRHPAVQIVAAIGRPDPRVGELPVAYVQLKPGAVASESQLLQFAQAQISERAAVPKAIHIIDQMPLTPVGKVFKPALKRHAIREAALSELSEAGLLLPELEVVDDPTRGMMIMAVAASGSQAETARRSLGRLPFNHEVRLSA</sequence>
<dbReference type="Gene3D" id="3.30.300.30">
    <property type="match status" value="1"/>
</dbReference>
<dbReference type="Gene3D" id="3.40.50.12780">
    <property type="entry name" value="N-terminal domain of ligase-like"/>
    <property type="match status" value="1"/>
</dbReference>
<dbReference type="GO" id="GO:0016878">
    <property type="term" value="F:acid-thiol ligase activity"/>
    <property type="evidence" value="ECO:0007669"/>
    <property type="project" value="UniProtKB-ARBA"/>
</dbReference>
<dbReference type="InterPro" id="IPR045851">
    <property type="entry name" value="AMP-bd_C_sf"/>
</dbReference>
<feature type="domain" description="AMP-binding enzyme C-terminal" evidence="2">
    <location>
        <begin position="504"/>
        <end position="579"/>
    </location>
</feature>
<evidence type="ECO:0000313" key="4">
    <source>
        <dbReference type="Proteomes" id="UP000319897"/>
    </source>
</evidence>
<dbReference type="InterPro" id="IPR042099">
    <property type="entry name" value="ANL_N_sf"/>
</dbReference>
<comment type="caution">
    <text evidence="3">The sequence shown here is derived from an EMBL/GenBank/DDBJ whole genome shotgun (WGS) entry which is preliminary data.</text>
</comment>
<dbReference type="InterPro" id="IPR025110">
    <property type="entry name" value="AMP-bd_C"/>
</dbReference>
<name>A0A501XDA7_9SPHN</name>
<accession>A0A501XDA7</accession>
<dbReference type="Pfam" id="PF13193">
    <property type="entry name" value="AMP-binding_C"/>
    <property type="match status" value="1"/>
</dbReference>
<dbReference type="Pfam" id="PF00501">
    <property type="entry name" value="AMP-binding"/>
    <property type="match status" value="1"/>
</dbReference>
<proteinExistence type="predicted"/>
<dbReference type="InterPro" id="IPR050237">
    <property type="entry name" value="ATP-dep_AMP-bd_enzyme"/>
</dbReference>
<reference evidence="3 4" key="1">
    <citation type="submission" date="2019-06" db="EMBL/GenBank/DDBJ databases">
        <authorList>
            <person name="Lee I."/>
            <person name="Jang G.I."/>
            <person name="Hwang C.Y."/>
        </authorList>
    </citation>
    <scope>NUCLEOTIDE SEQUENCE [LARGE SCALE GENOMIC DNA]</scope>
    <source>
        <strain evidence="3 4">PAMC 28131</strain>
    </source>
</reference>
<keyword evidence="4" id="KW-1185">Reference proteome</keyword>